<dbReference type="InterPro" id="IPR000257">
    <property type="entry name" value="Uroporphyrinogen_deCOase"/>
</dbReference>
<accession>A0A4Q2KFE7</accession>
<dbReference type="PANTHER" id="PTHR47099">
    <property type="entry name" value="METHYLCOBAMIDE:COM METHYLTRANSFERASE MTBA"/>
    <property type="match status" value="1"/>
</dbReference>
<evidence type="ECO:0000313" key="3">
    <source>
        <dbReference type="Proteomes" id="UP000291269"/>
    </source>
</evidence>
<gene>
    <name evidence="2" type="ORF">ESZ91_07050</name>
</gene>
<dbReference type="Gene3D" id="3.20.20.210">
    <property type="match status" value="1"/>
</dbReference>
<evidence type="ECO:0000259" key="1">
    <source>
        <dbReference type="Pfam" id="PF01208"/>
    </source>
</evidence>
<comment type="caution">
    <text evidence="2">The sequence shown here is derived from an EMBL/GenBank/DDBJ whole genome shotgun (WGS) entry which is preliminary data.</text>
</comment>
<reference evidence="2 3" key="1">
    <citation type="journal article" date="2019" name="Gut">
        <title>Antibiotics-induced monodominance of a novel gut bacterial order.</title>
        <authorList>
            <person name="Hildebrand F."/>
            <person name="Moitinho-Silva L."/>
            <person name="Blasche S."/>
            <person name="Jahn M.T."/>
            <person name="Gossmann T.I."/>
            <person name="Heuerta-Cepas J."/>
            <person name="Hercog R."/>
            <person name="Luetge M."/>
            <person name="Bahram M."/>
            <person name="Pryszlak A."/>
            <person name="Alves R.J."/>
            <person name="Waszak S.M."/>
            <person name="Zhu A."/>
            <person name="Ye L."/>
            <person name="Costea P.I."/>
            <person name="Aalvink S."/>
            <person name="Belzer C."/>
            <person name="Forslund S.K."/>
            <person name="Sunagawa S."/>
            <person name="Hentschel U."/>
            <person name="Merten C."/>
            <person name="Patil K.R."/>
            <person name="Benes V."/>
            <person name="Bork P."/>
        </authorList>
    </citation>
    <scope>NUCLEOTIDE SEQUENCE [LARGE SCALE GENOMIC DNA]</scope>
    <source>
        <strain evidence="2 3">HDS1380</strain>
    </source>
</reference>
<dbReference type="EMBL" id="SDOZ01000002">
    <property type="protein sequence ID" value="RXZ62142.1"/>
    <property type="molecule type" value="Genomic_DNA"/>
</dbReference>
<sequence>MTEVKTMTMREKIRASIAHRNVDFVPINVETTAGFEKNLAAVVGEKNVDAALGNHMLRKKYKRNKKLENGDELDLFGVTWQTSKDGGDVGIVKTYPLEHCELEDYAFPAVCEDLAEQTLAALEAEKERYTMFSITMGFFERAWSLCGMENLLCDMILEPEKAERVFDGIYEHHDKLLDIILKRDFDAVYFGDDWGQQNGLIMGPEMWRKFIKPKVGKLFSKIKAAGKQIVLHSCGDLREILGEVIDMGVDVYNTVQPEIYSLKDLKKEYGKDLTFYGGISTQQFLPFADVKEVREKTKEVLDVMMRGGGYILSPTHAVTPDIPVENVLALVETGREYFK</sequence>
<evidence type="ECO:0000313" key="2">
    <source>
        <dbReference type="EMBL" id="RXZ62142.1"/>
    </source>
</evidence>
<dbReference type="OrthoDB" id="9815759at2"/>
<dbReference type="GO" id="GO:0004853">
    <property type="term" value="F:uroporphyrinogen decarboxylase activity"/>
    <property type="evidence" value="ECO:0007669"/>
    <property type="project" value="InterPro"/>
</dbReference>
<protein>
    <submittedName>
        <fullName evidence="2">Uroporphyrinogen decarboxylase</fullName>
    </submittedName>
</protein>
<dbReference type="Pfam" id="PF01208">
    <property type="entry name" value="URO-D"/>
    <property type="match status" value="1"/>
</dbReference>
<dbReference type="SUPFAM" id="SSF51726">
    <property type="entry name" value="UROD/MetE-like"/>
    <property type="match status" value="1"/>
</dbReference>
<dbReference type="GO" id="GO:0006779">
    <property type="term" value="P:porphyrin-containing compound biosynthetic process"/>
    <property type="evidence" value="ECO:0007669"/>
    <property type="project" value="InterPro"/>
</dbReference>
<name>A0A4Q2KFE7_9FIRM</name>
<dbReference type="AlphaFoldDB" id="A0A4Q2KFE7"/>
<dbReference type="InterPro" id="IPR052024">
    <property type="entry name" value="Methanogen_methyltrans"/>
</dbReference>
<dbReference type="InterPro" id="IPR038071">
    <property type="entry name" value="UROD/MetE-like_sf"/>
</dbReference>
<feature type="domain" description="Uroporphyrinogen decarboxylase (URO-D)" evidence="1">
    <location>
        <begin position="121"/>
        <end position="337"/>
    </location>
</feature>
<dbReference type="PANTHER" id="PTHR47099:SF1">
    <property type="entry name" value="METHYLCOBAMIDE:COM METHYLTRANSFERASE MTBA"/>
    <property type="match status" value="1"/>
</dbReference>
<organism evidence="2 3">
    <name type="scientific">Candidatus Borkfalkia ceftriaxoniphila</name>
    <dbReference type="NCBI Taxonomy" id="2508949"/>
    <lineage>
        <taxon>Bacteria</taxon>
        <taxon>Bacillati</taxon>
        <taxon>Bacillota</taxon>
        <taxon>Clostridia</taxon>
        <taxon>Christensenellales</taxon>
        <taxon>Christensenellaceae</taxon>
        <taxon>Candidatus Borkfalkia</taxon>
    </lineage>
</organism>
<keyword evidence="3" id="KW-1185">Reference proteome</keyword>
<proteinExistence type="predicted"/>
<dbReference type="Proteomes" id="UP000291269">
    <property type="component" value="Unassembled WGS sequence"/>
</dbReference>